<dbReference type="RefSeq" id="WP_260001698.1">
    <property type="nucleotide sequence ID" value="NZ_CP081078.1"/>
</dbReference>
<name>A0ABY5WU45_LEICA</name>
<organism evidence="1 2">
    <name type="scientific">Leisingera caerulea</name>
    <name type="common">Phaeobacter caeruleus</name>
    <dbReference type="NCBI Taxonomy" id="506591"/>
    <lineage>
        <taxon>Bacteria</taxon>
        <taxon>Pseudomonadati</taxon>
        <taxon>Pseudomonadota</taxon>
        <taxon>Alphaproteobacteria</taxon>
        <taxon>Rhodobacterales</taxon>
        <taxon>Roseobacteraceae</taxon>
        <taxon>Leisingera</taxon>
    </lineage>
</organism>
<keyword evidence="2" id="KW-1185">Reference proteome</keyword>
<dbReference type="EMBL" id="CP081078">
    <property type="protein sequence ID" value="UWQ57845.1"/>
    <property type="molecule type" value="Genomic_DNA"/>
</dbReference>
<dbReference type="Proteomes" id="UP001058184">
    <property type="component" value="Chromosome"/>
</dbReference>
<protein>
    <recommendedName>
        <fullName evidence="3">Restriction endonuclease</fullName>
    </recommendedName>
</protein>
<accession>A0ABY5WU45</accession>
<evidence type="ECO:0000313" key="1">
    <source>
        <dbReference type="EMBL" id="UWQ57845.1"/>
    </source>
</evidence>
<evidence type="ECO:0000313" key="2">
    <source>
        <dbReference type="Proteomes" id="UP001058184"/>
    </source>
</evidence>
<reference evidence="1" key="1">
    <citation type="submission" date="2021-08" db="EMBL/GenBank/DDBJ databases">
        <authorList>
            <person name="Nwanade C."/>
            <person name="Wang M."/>
            <person name="Masoudi A."/>
            <person name="Yu Z."/>
            <person name="Liu J."/>
        </authorList>
    </citation>
    <scope>NUCLEOTIDE SEQUENCE</scope>
    <source>
        <strain evidence="1">S141</strain>
    </source>
</reference>
<proteinExistence type="predicted"/>
<gene>
    <name evidence="1" type="ORF">K3722_15315</name>
</gene>
<sequence>MRQIEISTDVFALIWAAREAGEETEDQILRRLLLESRVAAKPLVSLSTGKANGLVDFKFGVTFQEGFEIFRCYLGNEYRAVVSQGAWRLDGNTSSFSTLNELSRAIGTKTENAWMNWFFIDQDGRKQPVGNLRDSKTVQKRTTIKKGEERVGRVRWCDDVREALTQLGGKAHLEKIYAKVREIRSGAGRSTPETLKEVVRKELEIRSPDSKAFLGQDWFRIAGHKGEGYWALTAQ</sequence>
<evidence type="ECO:0008006" key="3">
    <source>
        <dbReference type="Google" id="ProtNLM"/>
    </source>
</evidence>